<proteinExistence type="predicted"/>
<accession>A0A0V0GEN9</accession>
<feature type="non-terminal residue" evidence="2">
    <location>
        <position position="1"/>
    </location>
</feature>
<feature type="chain" id="PRO_5006865219" evidence="1">
    <location>
        <begin position="23"/>
        <end position="65"/>
    </location>
</feature>
<evidence type="ECO:0000256" key="1">
    <source>
        <dbReference type="SAM" id="SignalP"/>
    </source>
</evidence>
<keyword evidence="1" id="KW-0732">Signal</keyword>
<organism evidence="2">
    <name type="scientific">Solanum chacoense</name>
    <name type="common">Chaco potato</name>
    <dbReference type="NCBI Taxonomy" id="4108"/>
    <lineage>
        <taxon>Eukaryota</taxon>
        <taxon>Viridiplantae</taxon>
        <taxon>Streptophyta</taxon>
        <taxon>Embryophyta</taxon>
        <taxon>Tracheophyta</taxon>
        <taxon>Spermatophyta</taxon>
        <taxon>Magnoliopsida</taxon>
        <taxon>eudicotyledons</taxon>
        <taxon>Gunneridae</taxon>
        <taxon>Pentapetalae</taxon>
        <taxon>asterids</taxon>
        <taxon>lamiids</taxon>
        <taxon>Solanales</taxon>
        <taxon>Solanaceae</taxon>
        <taxon>Solanoideae</taxon>
        <taxon>Solaneae</taxon>
        <taxon>Solanum</taxon>
    </lineage>
</organism>
<protein>
    <submittedName>
        <fullName evidence="2">Putative ovule protein</fullName>
    </submittedName>
</protein>
<dbReference type="AlphaFoldDB" id="A0A0V0GEN9"/>
<reference evidence="2" key="1">
    <citation type="submission" date="2015-12" db="EMBL/GenBank/DDBJ databases">
        <title>Gene expression during late stages of embryo sac development: a critical building block for successful pollen-pistil interactions.</title>
        <authorList>
            <person name="Liu Y."/>
            <person name="Joly V."/>
            <person name="Sabar M."/>
            <person name="Matton D.P."/>
        </authorList>
    </citation>
    <scope>NUCLEOTIDE SEQUENCE</scope>
</reference>
<name>A0A0V0GEN9_SOLCH</name>
<feature type="signal peptide" evidence="1">
    <location>
        <begin position="1"/>
        <end position="22"/>
    </location>
</feature>
<sequence>IKRLSLVVAIILLLLPNQPLNLERIQMLQETNLRFTLYYDIPPYQTFVSSCCNNSTAITKPTTQP</sequence>
<dbReference type="EMBL" id="GEDG01040705">
    <property type="protein sequence ID" value="JAP06636.1"/>
    <property type="molecule type" value="Transcribed_RNA"/>
</dbReference>
<evidence type="ECO:0000313" key="2">
    <source>
        <dbReference type="EMBL" id="JAP06636.1"/>
    </source>
</evidence>